<evidence type="ECO:0000256" key="1">
    <source>
        <dbReference type="SAM" id="Phobius"/>
    </source>
</evidence>
<dbReference type="Proteomes" id="UP000298588">
    <property type="component" value="Chromosome"/>
</dbReference>
<keyword evidence="1" id="KW-1133">Transmembrane helix</keyword>
<feature type="transmembrane region" description="Helical" evidence="1">
    <location>
        <begin position="133"/>
        <end position="151"/>
    </location>
</feature>
<feature type="transmembrane region" description="Helical" evidence="1">
    <location>
        <begin position="312"/>
        <end position="328"/>
    </location>
</feature>
<sequence>MRRAGWQGLAQVQPPCYSSPMKCLSITERIVFDWPRSRFLTVLLAAMLVKTGIWHIPNLYYSLKIAQNPFAVAIADPGGQYLTTSWLAPVIARLLGATSEGPFLLVNLGFAVAFTTLFLSLTFARLAEREARIAIVIFAALPVSGTAYFWVGNDGLTLLLLLAVMALGDRALAAAVIGIALGMQHFEQAMVSLTLVTIAIFATERWYAGQVHSWRTGLAALAGVAAGKLALITIFHLSGMEVAGRGAWFLAYFGIQQEQFWLHTQVIIWSILGTGWLVALRYGDRGRTSIPFFICLLGILPLAAFVGDQTRVLAIVTFPLLYVFWLADRDFLASLTRKEVGGLFLIWLLVPWIWVWGGEPKWSVFPYGIAYAIAKFTPFYQLPPIDIGNWPFGLR</sequence>
<reference evidence="2 3" key="1">
    <citation type="submission" date="2019-04" db="EMBL/GenBank/DDBJ databases">
        <title>Phreatobacter aquaticus sp. nov.</title>
        <authorList>
            <person name="Choi A."/>
            <person name="Baek K."/>
        </authorList>
    </citation>
    <scope>NUCLEOTIDE SEQUENCE [LARGE SCALE GENOMIC DNA]</scope>
    <source>
        <strain evidence="2 3">NMCR1094</strain>
    </source>
</reference>
<evidence type="ECO:0000313" key="2">
    <source>
        <dbReference type="EMBL" id="QCK84702.1"/>
    </source>
</evidence>
<dbReference type="OrthoDB" id="8478700at2"/>
<evidence type="ECO:0008006" key="4">
    <source>
        <dbReference type="Google" id="ProtNLM"/>
    </source>
</evidence>
<name>A0A4D7QK53_9HYPH</name>
<keyword evidence="1" id="KW-0812">Transmembrane</keyword>
<dbReference type="RefSeq" id="WP_137098036.1">
    <property type="nucleotide sequence ID" value="NZ_CP039865.1"/>
</dbReference>
<feature type="transmembrane region" description="Helical" evidence="1">
    <location>
        <begin position="158"/>
        <end position="183"/>
    </location>
</feature>
<proteinExistence type="predicted"/>
<gene>
    <name evidence="2" type="ORF">E8L99_02335</name>
</gene>
<feature type="transmembrane region" description="Helical" evidence="1">
    <location>
        <begin position="219"/>
        <end position="240"/>
    </location>
</feature>
<evidence type="ECO:0000313" key="3">
    <source>
        <dbReference type="Proteomes" id="UP000298588"/>
    </source>
</evidence>
<feature type="transmembrane region" description="Helical" evidence="1">
    <location>
        <begin position="39"/>
        <end position="57"/>
    </location>
</feature>
<dbReference type="EMBL" id="CP039865">
    <property type="protein sequence ID" value="QCK84702.1"/>
    <property type="molecule type" value="Genomic_DNA"/>
</dbReference>
<organism evidence="2 3">
    <name type="scientific">Phreatobacter aquaticus</name>
    <dbReference type="NCBI Taxonomy" id="2570229"/>
    <lineage>
        <taxon>Bacteria</taxon>
        <taxon>Pseudomonadati</taxon>
        <taxon>Pseudomonadota</taxon>
        <taxon>Alphaproteobacteria</taxon>
        <taxon>Hyphomicrobiales</taxon>
        <taxon>Phreatobacteraceae</taxon>
        <taxon>Phreatobacter</taxon>
    </lineage>
</organism>
<keyword evidence="3" id="KW-1185">Reference proteome</keyword>
<feature type="transmembrane region" description="Helical" evidence="1">
    <location>
        <begin position="260"/>
        <end position="278"/>
    </location>
</feature>
<dbReference type="AlphaFoldDB" id="A0A4D7QK53"/>
<protein>
    <recommendedName>
        <fullName evidence="4">Glycosyltransferase RgtA/B/C/D-like domain-containing protein</fullName>
    </recommendedName>
</protein>
<accession>A0A4D7QK53</accession>
<feature type="transmembrane region" description="Helical" evidence="1">
    <location>
        <begin position="290"/>
        <end position="306"/>
    </location>
</feature>
<feature type="transmembrane region" description="Helical" evidence="1">
    <location>
        <begin position="103"/>
        <end position="127"/>
    </location>
</feature>
<feature type="transmembrane region" description="Helical" evidence="1">
    <location>
        <begin position="340"/>
        <end position="357"/>
    </location>
</feature>
<dbReference type="KEGG" id="paqt:E8L99_02335"/>
<keyword evidence="1" id="KW-0472">Membrane</keyword>